<dbReference type="WBParaSite" id="JU765_v2.g10245.t1">
    <property type="protein sequence ID" value="JU765_v2.g10245.t1"/>
    <property type="gene ID" value="JU765_v2.g10245"/>
</dbReference>
<accession>A0AC34PV17</accession>
<sequence>MESEIDACEQMTSWEQIYQAETIHGSTAVLAQNEESGPQVFYAVRCRSEFSPCRGIKAGIVSRCETRFNPTTAIVVDKSAPNGIRWEVVLIAGQCVCTESFVNLTNTFT</sequence>
<reference evidence="2" key="1">
    <citation type="submission" date="2022-11" db="UniProtKB">
        <authorList>
            <consortium name="WormBaseParasite"/>
        </authorList>
    </citation>
    <scope>IDENTIFICATION</scope>
</reference>
<name>A0AC34PV17_9BILA</name>
<dbReference type="Proteomes" id="UP000887576">
    <property type="component" value="Unplaced"/>
</dbReference>
<proteinExistence type="predicted"/>
<organism evidence="1 2">
    <name type="scientific">Panagrolaimus sp. JU765</name>
    <dbReference type="NCBI Taxonomy" id="591449"/>
    <lineage>
        <taxon>Eukaryota</taxon>
        <taxon>Metazoa</taxon>
        <taxon>Ecdysozoa</taxon>
        <taxon>Nematoda</taxon>
        <taxon>Chromadorea</taxon>
        <taxon>Rhabditida</taxon>
        <taxon>Tylenchina</taxon>
        <taxon>Panagrolaimomorpha</taxon>
        <taxon>Panagrolaimoidea</taxon>
        <taxon>Panagrolaimidae</taxon>
        <taxon>Panagrolaimus</taxon>
    </lineage>
</organism>
<protein>
    <submittedName>
        <fullName evidence="2">Nerve growth factor-related domain-containing protein</fullName>
    </submittedName>
</protein>
<evidence type="ECO:0000313" key="1">
    <source>
        <dbReference type="Proteomes" id="UP000887576"/>
    </source>
</evidence>
<evidence type="ECO:0000313" key="2">
    <source>
        <dbReference type="WBParaSite" id="JU765_v2.g10245.t1"/>
    </source>
</evidence>